<dbReference type="PROSITE" id="PS51779">
    <property type="entry name" value="POTRA"/>
    <property type="match status" value="5"/>
</dbReference>
<proteinExistence type="inferred from homology"/>
<dbReference type="GO" id="GO:0043165">
    <property type="term" value="P:Gram-negative-bacterium-type cell outer membrane assembly"/>
    <property type="evidence" value="ECO:0007669"/>
    <property type="project" value="TreeGrafter"/>
</dbReference>
<name>A0A3B1A982_9ZZZZ</name>
<dbReference type="InterPro" id="IPR000184">
    <property type="entry name" value="Bac_surfAg_D15"/>
</dbReference>
<evidence type="ECO:0000256" key="3">
    <source>
        <dbReference type="ARBA" id="ARBA00022692"/>
    </source>
</evidence>
<feature type="domain" description="POTRA" evidence="8">
    <location>
        <begin position="362"/>
        <end position="436"/>
    </location>
</feature>
<accession>A0A3B1A982</accession>
<dbReference type="PIRSF" id="PIRSF006076">
    <property type="entry name" value="OM_assembly_OMP85"/>
    <property type="match status" value="1"/>
</dbReference>
<keyword evidence="3" id="KW-0812">Transmembrane</keyword>
<dbReference type="InterPro" id="IPR039910">
    <property type="entry name" value="D15-like"/>
</dbReference>
<dbReference type="HAMAP" id="MF_01430">
    <property type="entry name" value="OM_assembly_BamA"/>
    <property type="match status" value="1"/>
</dbReference>
<dbReference type="Gene3D" id="3.10.20.310">
    <property type="entry name" value="membrane protein fhac"/>
    <property type="match status" value="5"/>
</dbReference>
<protein>
    <submittedName>
        <fullName evidence="9">Outer membrane protein assembly factor YaeT</fullName>
    </submittedName>
</protein>
<organism evidence="9">
    <name type="scientific">hydrothermal vent metagenome</name>
    <dbReference type="NCBI Taxonomy" id="652676"/>
    <lineage>
        <taxon>unclassified sequences</taxon>
        <taxon>metagenomes</taxon>
        <taxon>ecological metagenomes</taxon>
    </lineage>
</organism>
<dbReference type="EMBL" id="UOFV01000304">
    <property type="protein sequence ID" value="VAX02299.1"/>
    <property type="molecule type" value="Genomic_DNA"/>
</dbReference>
<reference evidence="9" key="1">
    <citation type="submission" date="2018-06" db="EMBL/GenBank/DDBJ databases">
        <authorList>
            <person name="Zhirakovskaya E."/>
        </authorList>
    </citation>
    <scope>NUCLEOTIDE SEQUENCE</scope>
</reference>
<dbReference type="AlphaFoldDB" id="A0A3B1A982"/>
<keyword evidence="7" id="KW-0998">Cell outer membrane</keyword>
<evidence type="ECO:0000256" key="5">
    <source>
        <dbReference type="ARBA" id="ARBA00022737"/>
    </source>
</evidence>
<feature type="domain" description="POTRA" evidence="8">
    <location>
        <begin position="281"/>
        <end position="359"/>
    </location>
</feature>
<evidence type="ECO:0000256" key="1">
    <source>
        <dbReference type="ARBA" id="ARBA00004370"/>
    </source>
</evidence>
<keyword evidence="2" id="KW-1134">Transmembrane beta strand</keyword>
<evidence type="ECO:0000313" key="9">
    <source>
        <dbReference type="EMBL" id="VAX02299.1"/>
    </source>
</evidence>
<feature type="domain" description="POTRA" evidence="8">
    <location>
        <begin position="107"/>
        <end position="187"/>
    </location>
</feature>
<dbReference type="FunFam" id="3.10.20.310:FF:000002">
    <property type="entry name" value="Outer membrane protein assembly factor BamA"/>
    <property type="match status" value="1"/>
</dbReference>
<feature type="domain" description="POTRA" evidence="8">
    <location>
        <begin position="39"/>
        <end position="106"/>
    </location>
</feature>
<dbReference type="Gene3D" id="2.40.160.50">
    <property type="entry name" value="membrane protein fhac: a member of the omp85/tpsb transporter family"/>
    <property type="match status" value="1"/>
</dbReference>
<gene>
    <name evidence="9" type="ORF">MNBD_GAMMA19-578</name>
</gene>
<evidence type="ECO:0000256" key="2">
    <source>
        <dbReference type="ARBA" id="ARBA00022452"/>
    </source>
</evidence>
<evidence type="ECO:0000256" key="6">
    <source>
        <dbReference type="ARBA" id="ARBA00023136"/>
    </source>
</evidence>
<dbReference type="GO" id="GO:0051205">
    <property type="term" value="P:protein insertion into membrane"/>
    <property type="evidence" value="ECO:0007669"/>
    <property type="project" value="TreeGrafter"/>
</dbReference>
<evidence type="ECO:0000259" key="8">
    <source>
        <dbReference type="PROSITE" id="PS51779"/>
    </source>
</evidence>
<dbReference type="Pfam" id="PF07244">
    <property type="entry name" value="POTRA"/>
    <property type="match status" value="4"/>
</dbReference>
<keyword evidence="4" id="KW-0732">Signal</keyword>
<evidence type="ECO:0000256" key="7">
    <source>
        <dbReference type="ARBA" id="ARBA00023237"/>
    </source>
</evidence>
<dbReference type="InterPro" id="IPR023707">
    <property type="entry name" value="OM_assembly_BamA"/>
</dbReference>
<dbReference type="InterPro" id="IPR034746">
    <property type="entry name" value="POTRA"/>
</dbReference>
<comment type="subcellular location">
    <subcellularLocation>
        <location evidence="1">Membrane</location>
    </subcellularLocation>
</comment>
<evidence type="ECO:0000256" key="4">
    <source>
        <dbReference type="ARBA" id="ARBA00022729"/>
    </source>
</evidence>
<dbReference type="GO" id="GO:1990063">
    <property type="term" value="C:Bam protein complex"/>
    <property type="evidence" value="ECO:0007669"/>
    <property type="project" value="TreeGrafter"/>
</dbReference>
<dbReference type="NCBIfam" id="TIGR03303">
    <property type="entry name" value="OM_YaeT"/>
    <property type="match status" value="1"/>
</dbReference>
<sequence>MSIKLGSRLSSVLHKKWPCLVSAILFAMLSGSVWAFERFVVQDIQVVGLQRISLGTTFNYLPIKVGESLDDAGASAVIQALYKTGFFEDIQLVREDDVLIIHVEERPSIAKIEVFGNEDLDTEDLNTALKTIGLTEGRIFNRSLLDQIEQELHQQYFSLGKYGVKIETKLEKLARNRVEITIDIDEGDAAKIKQINIIGSHEFDEMKLLDKFELSTPTMWSGISGSGKYSKQELLGDLEKLRSYYLDRGYLHFSIDSTQVSITPDKRDVYISINVTEGEQYTVSEVTVSGDMVVPEEELRQLLTVQAGDIFSRRAIAESGNLLSQRLGIDGYAFANVNSIPDINEKDRTIALNFFIDPGHRVYVRRINITGNTKTRDGVVRREVRQMEGGWLSSPLVERSKIRLQKLGFFDSVNVETPAVPGTRDQVDLNFDVTEGSTGNFTAGLGYGDTQGLLFNLSVTLNNFLGTGKRVSTEINNSRVNTVYRVNYTNPYYTVDGISRGFSAYSRSTNARNANLVNFSTDTYGASMNFGFPISEYNRASWSLGFENTRLDINEDTAPASYSKWVDENGDDYNSITTTVSWSHDTRNRAIFPDSGYYSLLSADIAMPGGDLKYYKLNVRQKYYIPLAKGTSLFLGADLGYGEGYGNTSALPFYKNYYAGGGRSVRGYRGNTLGPRELDRPLGGPIKIVTHLELFFPSPFAETERSFRLSTFLDAGNVFASKSDVEDDGLRSSYGFSAIWLTPVGALTFNWGWAINAKPEDDTEIFQFSIGTPF</sequence>
<dbReference type="PANTHER" id="PTHR12815">
    <property type="entry name" value="SORTING AND ASSEMBLY MACHINERY SAMM50 PROTEIN FAMILY MEMBER"/>
    <property type="match status" value="1"/>
</dbReference>
<dbReference type="Pfam" id="PF01103">
    <property type="entry name" value="Omp85"/>
    <property type="match status" value="1"/>
</dbReference>
<dbReference type="InterPro" id="IPR010827">
    <property type="entry name" value="BamA/TamA_POTRA"/>
</dbReference>
<feature type="domain" description="POTRA" evidence="8">
    <location>
        <begin position="190"/>
        <end position="278"/>
    </location>
</feature>
<dbReference type="PANTHER" id="PTHR12815:SF23">
    <property type="entry name" value="OUTER MEMBRANE PROTEIN ASSEMBLY FACTOR BAMA"/>
    <property type="match status" value="1"/>
</dbReference>
<keyword evidence="6" id="KW-0472">Membrane</keyword>
<keyword evidence="5" id="KW-0677">Repeat</keyword>